<dbReference type="CDD" id="cd06427">
    <property type="entry name" value="CESA_like_2"/>
    <property type="match status" value="1"/>
</dbReference>
<feature type="transmembrane region" description="Helical" evidence="4">
    <location>
        <begin position="195"/>
        <end position="216"/>
    </location>
</feature>
<comment type="similarity">
    <text evidence="1">Belongs to the glycosyltransferase 2 family.</text>
</comment>
<feature type="domain" description="Type II secretion system protein GspE N-terminal" evidence="5">
    <location>
        <begin position="89"/>
        <end position="167"/>
    </location>
</feature>
<keyword evidence="7" id="KW-1185">Reference proteome</keyword>
<name>A0A543KBP2_9RHOB</name>
<feature type="transmembrane region" description="Helical" evidence="4">
    <location>
        <begin position="524"/>
        <end position="549"/>
    </location>
</feature>
<feature type="transmembrane region" description="Helical" evidence="4">
    <location>
        <begin position="561"/>
        <end position="582"/>
    </location>
</feature>
<evidence type="ECO:0000256" key="2">
    <source>
        <dbReference type="ARBA" id="ARBA00022676"/>
    </source>
</evidence>
<dbReference type="EMBL" id="VFPT01000001">
    <property type="protein sequence ID" value="TQM92511.1"/>
    <property type="molecule type" value="Genomic_DNA"/>
</dbReference>
<dbReference type="Proteomes" id="UP000320582">
    <property type="component" value="Unassembled WGS sequence"/>
</dbReference>
<feature type="transmembrane region" description="Helical" evidence="4">
    <location>
        <begin position="594"/>
        <end position="614"/>
    </location>
</feature>
<evidence type="ECO:0000259" key="5">
    <source>
        <dbReference type="Pfam" id="PF05157"/>
    </source>
</evidence>
<dbReference type="Pfam" id="PF05157">
    <property type="entry name" value="MshEN"/>
    <property type="match status" value="1"/>
</dbReference>
<dbReference type="AlphaFoldDB" id="A0A543KBP2"/>
<evidence type="ECO:0000256" key="3">
    <source>
        <dbReference type="ARBA" id="ARBA00022679"/>
    </source>
</evidence>
<accession>A0A543KBP2</accession>
<reference evidence="6 7" key="1">
    <citation type="submission" date="2019-06" db="EMBL/GenBank/DDBJ databases">
        <title>Genomic Encyclopedia of Archaeal and Bacterial Type Strains, Phase II (KMG-II): from individual species to whole genera.</title>
        <authorList>
            <person name="Goeker M."/>
        </authorList>
    </citation>
    <scope>NUCLEOTIDE SEQUENCE [LARGE SCALE GENOMIC DNA]</scope>
    <source>
        <strain evidence="6 7">DSM 18423</strain>
    </source>
</reference>
<dbReference type="SUPFAM" id="SSF53448">
    <property type="entry name" value="Nucleotide-diphospho-sugar transferases"/>
    <property type="match status" value="1"/>
</dbReference>
<evidence type="ECO:0000313" key="7">
    <source>
        <dbReference type="Proteomes" id="UP000320582"/>
    </source>
</evidence>
<dbReference type="PANTHER" id="PTHR43630">
    <property type="entry name" value="POLY-BETA-1,6-N-ACETYL-D-GLUCOSAMINE SYNTHASE"/>
    <property type="match status" value="1"/>
</dbReference>
<proteinExistence type="inferred from homology"/>
<keyword evidence="4" id="KW-0812">Transmembrane</keyword>
<dbReference type="InterPro" id="IPR037257">
    <property type="entry name" value="T2SS_E_N_sf"/>
</dbReference>
<dbReference type="GO" id="GO:0016757">
    <property type="term" value="F:glycosyltransferase activity"/>
    <property type="evidence" value="ECO:0007669"/>
    <property type="project" value="UniProtKB-KW"/>
</dbReference>
<keyword evidence="4" id="KW-0472">Membrane</keyword>
<keyword evidence="3 6" id="KW-0808">Transferase</keyword>
<evidence type="ECO:0000256" key="1">
    <source>
        <dbReference type="ARBA" id="ARBA00006739"/>
    </source>
</evidence>
<sequence length="646" mass="73041">MGHTVAFDQVRTPHARVKPVLELVVQRKQDPVRRQLGQILLEMGLVTDEDLMRALETQSRQAGFLGDILIARNLLTEAQLSEALAQQYNTSFFTQSQPLPDPSLIDRLGLQRCLRMQCLPWHRAGDVTVIACARPAEFVHHRAELELLFGHLAMVVISEDDLHATVLRTRRSRLKLWAETCVAESESCRKMHTRWFGNVLCLGFLSILALAALAPLTTMLTLTLVATFCLTVNSLLKIAAAFAAYRSRRDRTEPPAQGAQFVRLRKPVVSILVPLHNEPLVVPRLINRLARLTWPRELLDILLVVEEHDHATRTALAACNLPRWMRVIPVPDAPLKTKPRALNYAMLFARGAIIGVYDAEDAPDPAQIHHVVQCFQNGPPNLACVQGVLDFYNARKNWLSRCFAIEYATWFRVILPGMQRLGLAVPLGGTTLFFRRDILEALGGWDAYNVTEDADLGIRLARHGYYTQLLDTVTLEEANCRPIPWIKQRSRWLKGYAVTWLVHMRAPRQCWNQLGAWRFFGVQVLFLGTLVQFMLAPLLWSFWLMLLGFGHPLQSQFGTGVMIAFVTVFLLSEAVTISVGILALNARSHRHLRLWLPTLHAYFPLAVLAVYKAMYELIMAPFYWDKTSHSDQAAACDDLRVAGPTH</sequence>
<protein>
    <submittedName>
        <fullName evidence="6">Cellulose synthase/poly-beta-1,6-N-acetylglucosamine synthase-like glycosyltransferase</fullName>
    </submittedName>
</protein>
<comment type="caution">
    <text evidence="6">The sequence shown here is derived from an EMBL/GenBank/DDBJ whole genome shotgun (WGS) entry which is preliminary data.</text>
</comment>
<dbReference type="RefSeq" id="WP_170207066.1">
    <property type="nucleotide sequence ID" value="NZ_VFPT01000001.1"/>
</dbReference>
<dbReference type="InterPro" id="IPR007831">
    <property type="entry name" value="T2SS_GspE_N"/>
</dbReference>
<dbReference type="PANTHER" id="PTHR43630:SF1">
    <property type="entry name" value="POLY-BETA-1,6-N-ACETYL-D-GLUCOSAMINE SYNTHASE"/>
    <property type="match status" value="1"/>
</dbReference>
<organism evidence="6 7">
    <name type="scientific">Roseinatronobacter monicus</name>
    <dbReference type="NCBI Taxonomy" id="393481"/>
    <lineage>
        <taxon>Bacteria</taxon>
        <taxon>Pseudomonadati</taxon>
        <taxon>Pseudomonadota</taxon>
        <taxon>Alphaproteobacteria</taxon>
        <taxon>Rhodobacterales</taxon>
        <taxon>Paracoccaceae</taxon>
        <taxon>Roseinatronobacter</taxon>
    </lineage>
</organism>
<keyword evidence="2" id="KW-0328">Glycosyltransferase</keyword>
<gene>
    <name evidence="6" type="ORF">BD293_1119</name>
</gene>
<dbReference type="Gene3D" id="3.90.550.10">
    <property type="entry name" value="Spore Coat Polysaccharide Biosynthesis Protein SpsA, Chain A"/>
    <property type="match status" value="1"/>
</dbReference>
<dbReference type="InterPro" id="IPR029044">
    <property type="entry name" value="Nucleotide-diphossugar_trans"/>
</dbReference>
<evidence type="ECO:0000313" key="6">
    <source>
        <dbReference type="EMBL" id="TQM92511.1"/>
    </source>
</evidence>
<dbReference type="Pfam" id="PF13641">
    <property type="entry name" value="Glyco_tranf_2_3"/>
    <property type="match status" value="1"/>
</dbReference>
<evidence type="ECO:0000256" key="4">
    <source>
        <dbReference type="SAM" id="Phobius"/>
    </source>
</evidence>
<keyword evidence="4" id="KW-1133">Transmembrane helix</keyword>
<dbReference type="SUPFAM" id="SSF160246">
    <property type="entry name" value="EspE N-terminal domain-like"/>
    <property type="match status" value="1"/>
</dbReference>
<feature type="transmembrane region" description="Helical" evidence="4">
    <location>
        <begin position="222"/>
        <end position="245"/>
    </location>
</feature>